<name>A0A2A8CV65_9BACT</name>
<feature type="compositionally biased region" description="Polar residues" evidence="1">
    <location>
        <begin position="158"/>
        <end position="167"/>
    </location>
</feature>
<feature type="region of interest" description="Disordered" evidence="1">
    <location>
        <begin position="100"/>
        <end position="167"/>
    </location>
</feature>
<feature type="compositionally biased region" description="Polar residues" evidence="1">
    <location>
        <begin position="107"/>
        <end position="122"/>
    </location>
</feature>
<dbReference type="SUPFAM" id="SSF88874">
    <property type="entry name" value="Receptor-binding domain of short tail fibre protein gp12"/>
    <property type="match status" value="1"/>
</dbReference>
<accession>A0A2A8CV65</accession>
<dbReference type="AlphaFoldDB" id="A0A2A8CV65"/>
<organism evidence="3 4">
    <name type="scientific">Longibacter salinarum</name>
    <dbReference type="NCBI Taxonomy" id="1850348"/>
    <lineage>
        <taxon>Bacteria</taxon>
        <taxon>Pseudomonadati</taxon>
        <taxon>Rhodothermota</taxon>
        <taxon>Rhodothermia</taxon>
        <taxon>Rhodothermales</taxon>
        <taxon>Salisaetaceae</taxon>
        <taxon>Longibacter</taxon>
    </lineage>
</organism>
<gene>
    <name evidence="3" type="ORF">CRI94_14605</name>
</gene>
<dbReference type="Pfam" id="PF07484">
    <property type="entry name" value="Collar"/>
    <property type="match status" value="1"/>
</dbReference>
<sequence>MAAAAAGGGIITGLFGSDSAQARPTERSAGVSGAPLAYEPLIGGIGMFGGNFAPRNWANCDGQLLAISQNTALFSILGTIYGGDGRTTFAVPDLRGRVPIHAGQGPGLTSRNQGQSGGTETETLAAAQIPNHSHPASLPVTSAEGDATSPDGNALGAQPNSRGTQPIYSTNATNGTMDVNSAAVGGSQSHNNMPPFAVIRYVIALTGIFPSRN</sequence>
<dbReference type="EMBL" id="PDEQ01000008">
    <property type="protein sequence ID" value="PEN12348.1"/>
    <property type="molecule type" value="Genomic_DNA"/>
</dbReference>
<feature type="domain" description="Phage tail collar" evidence="2">
    <location>
        <begin position="43"/>
        <end position="99"/>
    </location>
</feature>
<evidence type="ECO:0000313" key="3">
    <source>
        <dbReference type="EMBL" id="PEN12348.1"/>
    </source>
</evidence>
<dbReference type="InterPro" id="IPR011083">
    <property type="entry name" value="Phage_tail_collar_dom"/>
</dbReference>
<comment type="caution">
    <text evidence="3">The sequence shown here is derived from an EMBL/GenBank/DDBJ whole genome shotgun (WGS) entry which is preliminary data.</text>
</comment>
<evidence type="ECO:0000256" key="1">
    <source>
        <dbReference type="SAM" id="MobiDB-lite"/>
    </source>
</evidence>
<reference evidence="3 4" key="1">
    <citation type="submission" date="2017-10" db="EMBL/GenBank/DDBJ databases">
        <title>Draft genome of Longibacter Salinarum.</title>
        <authorList>
            <person name="Goh K.M."/>
            <person name="Shamsir M.S."/>
            <person name="Lim S.W."/>
        </authorList>
    </citation>
    <scope>NUCLEOTIDE SEQUENCE [LARGE SCALE GENOMIC DNA]</scope>
    <source>
        <strain evidence="3 4">KCTC 52045</strain>
    </source>
</reference>
<proteinExistence type="predicted"/>
<dbReference type="InterPro" id="IPR037053">
    <property type="entry name" value="Phage_tail_collar_dom_sf"/>
</dbReference>
<dbReference type="Proteomes" id="UP000220102">
    <property type="component" value="Unassembled WGS sequence"/>
</dbReference>
<evidence type="ECO:0000259" key="2">
    <source>
        <dbReference type="Pfam" id="PF07484"/>
    </source>
</evidence>
<protein>
    <submittedName>
        <fullName evidence="3">Phage tail protein</fullName>
    </submittedName>
</protein>
<dbReference type="Gene3D" id="3.90.1340.10">
    <property type="entry name" value="Phage tail collar domain"/>
    <property type="match status" value="1"/>
</dbReference>
<evidence type="ECO:0000313" key="4">
    <source>
        <dbReference type="Proteomes" id="UP000220102"/>
    </source>
</evidence>
<keyword evidence="4" id="KW-1185">Reference proteome</keyword>
<dbReference type="OrthoDB" id="9810174at2"/>